<feature type="domain" description="Poly(A) RNA polymerase mitochondrial-like central palm" evidence="7">
    <location>
        <begin position="218"/>
        <end position="372"/>
    </location>
</feature>
<dbReference type="Gene3D" id="3.30.460.10">
    <property type="entry name" value="Beta Polymerase, domain 2"/>
    <property type="match status" value="1"/>
</dbReference>
<comment type="cofactor">
    <cofactor evidence="2">
        <name>Mg(2+)</name>
        <dbReference type="ChEBI" id="CHEBI:18420"/>
    </cofactor>
</comment>
<evidence type="ECO:0000313" key="8">
    <source>
        <dbReference type="EMBL" id="KAF7995692.1"/>
    </source>
</evidence>
<dbReference type="GO" id="GO:0031123">
    <property type="term" value="P:RNA 3'-end processing"/>
    <property type="evidence" value="ECO:0007669"/>
    <property type="project" value="TreeGrafter"/>
</dbReference>
<name>A0A834Y2T3_APHGI</name>
<dbReference type="GO" id="GO:1990817">
    <property type="term" value="F:poly(A) RNA polymerase activity"/>
    <property type="evidence" value="ECO:0007669"/>
    <property type="project" value="TreeGrafter"/>
</dbReference>
<dbReference type="InterPro" id="IPR002058">
    <property type="entry name" value="PAP_assoc"/>
</dbReference>
<dbReference type="Pfam" id="PF22600">
    <property type="entry name" value="MTPAP-like_central"/>
    <property type="match status" value="1"/>
</dbReference>
<evidence type="ECO:0000313" key="9">
    <source>
        <dbReference type="Proteomes" id="UP000639338"/>
    </source>
</evidence>
<evidence type="ECO:0000256" key="5">
    <source>
        <dbReference type="ARBA" id="ARBA00022842"/>
    </source>
</evidence>
<keyword evidence="5" id="KW-0460">Magnesium</keyword>
<accession>A0A834Y2T3</accession>
<dbReference type="EMBL" id="JACMRX010000002">
    <property type="protein sequence ID" value="KAF7995692.1"/>
    <property type="molecule type" value="Genomic_DNA"/>
</dbReference>
<gene>
    <name evidence="8" type="ORF">HCN44_006799</name>
</gene>
<dbReference type="GO" id="GO:0046872">
    <property type="term" value="F:metal ion binding"/>
    <property type="evidence" value="ECO:0007669"/>
    <property type="project" value="UniProtKB-KW"/>
</dbReference>
<dbReference type="Proteomes" id="UP000639338">
    <property type="component" value="Unassembled WGS sequence"/>
</dbReference>
<dbReference type="AlphaFoldDB" id="A0A834Y2T3"/>
<proteinExistence type="predicted"/>
<evidence type="ECO:0008006" key="10">
    <source>
        <dbReference type="Google" id="ProtNLM"/>
    </source>
</evidence>
<dbReference type="InterPro" id="IPR054708">
    <property type="entry name" value="MTPAP-like_central"/>
</dbReference>
<comment type="caution">
    <text evidence="8">The sequence shown here is derived from an EMBL/GenBank/DDBJ whole genome shotgun (WGS) entry which is preliminary data.</text>
</comment>
<sequence length="608" mass="69833">MALLMRATAKKYQIITNIYLKLTSNEHNYVYLSTVFKQSSIYLSCHGMHTRNSHTKITDDNQTSKLLNTTFGNIKAENQSLASTFDNFLNNRRKEATKTIIVEVQSSDSCNDLYSYCSSYGPIHLMHHYTVDKNHFFLVEFKNIESRKALMTAATHIHHQDIIPVQSQMFSFRNIAGQKKTKKIQLSSSDLANIHVPTINKPTVEKMSSALMNHTNDITKQMEILYDMWKLDDIGTRLRFFTAHQMENSFTSLFPNNIVLPFGSSVNGFGKKGCDLDLVMNLDNNIMEKQGSRLVFRTKSIVSDQRSQTKKTMELLSFIMQTFIPGISNVIRILKARVPIIKYDHLLTGLECDFSMTNMTAVYMSELLYIYGESCEFVRPLVFTIRQWASSVNITGVGTPGTTISNFQITLLVLFYLQQKKILPSINVLKSLSRPEDVRISETCDCTFLRNVSLFPIMKNKNNETLESLLTDFFVYYSTFDFSTKAISLRDGISLYKPNTDNLYICNPLEKALNVSKNVHATEVVRFIEAVRNAAELINEGNEKDSRGLLDIFAEKQPRKKITFFNKSFKRVNVADLFDDKINDEHKNNMTNEDIKKERIRKSFTLKF</sequence>
<keyword evidence="4" id="KW-0479">Metal-binding</keyword>
<comment type="cofactor">
    <cofactor evidence="1">
        <name>Mn(2+)</name>
        <dbReference type="ChEBI" id="CHEBI:29035"/>
    </cofactor>
</comment>
<dbReference type="Pfam" id="PF03828">
    <property type="entry name" value="PAP_assoc"/>
    <property type="match status" value="1"/>
</dbReference>
<dbReference type="SUPFAM" id="SSF81301">
    <property type="entry name" value="Nucleotidyltransferase"/>
    <property type="match status" value="1"/>
</dbReference>
<keyword evidence="3" id="KW-0808">Transferase</keyword>
<evidence type="ECO:0000256" key="2">
    <source>
        <dbReference type="ARBA" id="ARBA00001946"/>
    </source>
</evidence>
<organism evidence="8 9">
    <name type="scientific">Aphidius gifuensis</name>
    <name type="common">Parasitoid wasp</name>
    <dbReference type="NCBI Taxonomy" id="684658"/>
    <lineage>
        <taxon>Eukaryota</taxon>
        <taxon>Metazoa</taxon>
        <taxon>Ecdysozoa</taxon>
        <taxon>Arthropoda</taxon>
        <taxon>Hexapoda</taxon>
        <taxon>Insecta</taxon>
        <taxon>Pterygota</taxon>
        <taxon>Neoptera</taxon>
        <taxon>Endopterygota</taxon>
        <taxon>Hymenoptera</taxon>
        <taxon>Apocrita</taxon>
        <taxon>Ichneumonoidea</taxon>
        <taxon>Braconidae</taxon>
        <taxon>Aphidiinae</taxon>
        <taxon>Aphidius</taxon>
    </lineage>
</organism>
<evidence type="ECO:0000259" key="6">
    <source>
        <dbReference type="Pfam" id="PF03828"/>
    </source>
</evidence>
<evidence type="ECO:0000256" key="3">
    <source>
        <dbReference type="ARBA" id="ARBA00022679"/>
    </source>
</evidence>
<dbReference type="OrthoDB" id="434989at2759"/>
<evidence type="ECO:0000256" key="1">
    <source>
        <dbReference type="ARBA" id="ARBA00001936"/>
    </source>
</evidence>
<protein>
    <recommendedName>
        <fullName evidence="10">Poly(A) RNA polymerase, mitochondrial</fullName>
    </recommendedName>
</protein>
<dbReference type="PANTHER" id="PTHR12271">
    <property type="entry name" value="POLY A POLYMERASE CID PAP -RELATED"/>
    <property type="match status" value="1"/>
</dbReference>
<keyword evidence="9" id="KW-1185">Reference proteome</keyword>
<reference evidence="8 9" key="1">
    <citation type="submission" date="2020-08" db="EMBL/GenBank/DDBJ databases">
        <title>Aphidius gifuensis genome sequencing and assembly.</title>
        <authorList>
            <person name="Du Z."/>
        </authorList>
    </citation>
    <scope>NUCLEOTIDE SEQUENCE [LARGE SCALE GENOMIC DNA]</scope>
    <source>
        <strain evidence="8">YNYX2018</strain>
        <tissue evidence="8">Adults</tissue>
    </source>
</reference>
<evidence type="ECO:0000256" key="4">
    <source>
        <dbReference type="ARBA" id="ARBA00022723"/>
    </source>
</evidence>
<evidence type="ECO:0000259" key="7">
    <source>
        <dbReference type="Pfam" id="PF22600"/>
    </source>
</evidence>
<dbReference type="SUPFAM" id="SSF81631">
    <property type="entry name" value="PAP/OAS1 substrate-binding domain"/>
    <property type="match status" value="1"/>
</dbReference>
<dbReference type="Gene3D" id="1.10.1410.10">
    <property type="match status" value="1"/>
</dbReference>
<dbReference type="CDD" id="cd05402">
    <property type="entry name" value="NT_PAP_TUTase"/>
    <property type="match status" value="1"/>
</dbReference>
<feature type="domain" description="PAP-associated" evidence="6">
    <location>
        <begin position="467"/>
        <end position="498"/>
    </location>
</feature>
<dbReference type="PANTHER" id="PTHR12271:SF133">
    <property type="entry name" value="POLY(A) RNA POLYMERASE, MITOCHONDRIAL"/>
    <property type="match status" value="1"/>
</dbReference>
<dbReference type="InterPro" id="IPR043519">
    <property type="entry name" value="NT_sf"/>
</dbReference>